<dbReference type="RefSeq" id="WP_345254992.1">
    <property type="nucleotide sequence ID" value="NZ_BAABGY010000006.1"/>
</dbReference>
<feature type="region of interest" description="Disordered" evidence="1">
    <location>
        <begin position="1"/>
        <end position="64"/>
    </location>
</feature>
<keyword evidence="3" id="KW-1185">Reference proteome</keyword>
<sequence length="64" mass="7648">MKQNRYDRAPERRPVAEEPNRSYSNPNYRFTPETRDERTYKATNRSGGTRDPKTPPEWGEDLVY</sequence>
<name>A0ABP8GN67_9BACT</name>
<gene>
    <name evidence="2" type="ORF">GCM10023184_16510</name>
</gene>
<dbReference type="EMBL" id="BAABGY010000006">
    <property type="protein sequence ID" value="GAA4327326.1"/>
    <property type="molecule type" value="Genomic_DNA"/>
</dbReference>
<evidence type="ECO:0000313" key="3">
    <source>
        <dbReference type="Proteomes" id="UP001501725"/>
    </source>
</evidence>
<accession>A0ABP8GN67</accession>
<comment type="caution">
    <text evidence="2">The sequence shown here is derived from an EMBL/GenBank/DDBJ whole genome shotgun (WGS) entry which is preliminary data.</text>
</comment>
<organism evidence="2 3">
    <name type="scientific">Flaviaesturariibacter amylovorans</name>
    <dbReference type="NCBI Taxonomy" id="1084520"/>
    <lineage>
        <taxon>Bacteria</taxon>
        <taxon>Pseudomonadati</taxon>
        <taxon>Bacteroidota</taxon>
        <taxon>Chitinophagia</taxon>
        <taxon>Chitinophagales</taxon>
        <taxon>Chitinophagaceae</taxon>
        <taxon>Flaviaestuariibacter</taxon>
    </lineage>
</organism>
<dbReference type="Proteomes" id="UP001501725">
    <property type="component" value="Unassembled WGS sequence"/>
</dbReference>
<evidence type="ECO:0000256" key="1">
    <source>
        <dbReference type="SAM" id="MobiDB-lite"/>
    </source>
</evidence>
<protein>
    <submittedName>
        <fullName evidence="2">Uncharacterized protein</fullName>
    </submittedName>
</protein>
<reference evidence="3" key="1">
    <citation type="journal article" date="2019" name="Int. J. Syst. Evol. Microbiol.">
        <title>The Global Catalogue of Microorganisms (GCM) 10K type strain sequencing project: providing services to taxonomists for standard genome sequencing and annotation.</title>
        <authorList>
            <consortium name="The Broad Institute Genomics Platform"/>
            <consortium name="The Broad Institute Genome Sequencing Center for Infectious Disease"/>
            <person name="Wu L."/>
            <person name="Ma J."/>
        </authorList>
    </citation>
    <scope>NUCLEOTIDE SEQUENCE [LARGE SCALE GENOMIC DNA]</scope>
    <source>
        <strain evidence="3">JCM 17919</strain>
    </source>
</reference>
<proteinExistence type="predicted"/>
<evidence type="ECO:0000313" key="2">
    <source>
        <dbReference type="EMBL" id="GAA4327326.1"/>
    </source>
</evidence>
<feature type="compositionally biased region" description="Basic and acidic residues" evidence="1">
    <location>
        <begin position="1"/>
        <end position="20"/>
    </location>
</feature>